<dbReference type="RefSeq" id="WP_217746985.1">
    <property type="nucleotide sequence ID" value="NZ_JAHOEB010000005.1"/>
</dbReference>
<evidence type="ECO:0000313" key="16">
    <source>
        <dbReference type="Proteomes" id="UP001196408"/>
    </source>
</evidence>
<dbReference type="Proteomes" id="UP001196408">
    <property type="component" value="Unassembled WGS sequence"/>
</dbReference>
<reference evidence="14 17" key="1">
    <citation type="submission" date="2021-06" db="EMBL/GenBank/DDBJ databases">
        <title>Collection of gut derived symbiotic bacterial strains cultured from healthy donors.</title>
        <authorList>
            <person name="Lin H."/>
            <person name="Littmann E."/>
            <person name="Pamer E.G."/>
        </authorList>
    </citation>
    <scope>NUCLEOTIDE SEQUENCE</scope>
    <source>
        <strain evidence="15 17">MSK.21.70</strain>
        <strain evidence="14">MSK.21.82</strain>
    </source>
</reference>
<dbReference type="InterPro" id="IPR011764">
    <property type="entry name" value="Biotin_carboxylation_dom"/>
</dbReference>
<evidence type="ECO:0000313" key="17">
    <source>
        <dbReference type="Proteomes" id="UP001197492"/>
    </source>
</evidence>
<keyword evidence="11" id="KW-0275">Fatty acid biosynthesis</keyword>
<feature type="domain" description="Biotin carboxylation" evidence="13">
    <location>
        <begin position="1"/>
        <end position="446"/>
    </location>
</feature>
<evidence type="ECO:0000256" key="7">
    <source>
        <dbReference type="ARBA" id="ARBA00022840"/>
    </source>
</evidence>
<evidence type="ECO:0000256" key="8">
    <source>
        <dbReference type="ARBA" id="ARBA00022842"/>
    </source>
</evidence>
<evidence type="ECO:0000256" key="2">
    <source>
        <dbReference type="ARBA" id="ARBA00004956"/>
    </source>
</evidence>
<dbReference type="NCBIfam" id="TIGR00514">
    <property type="entry name" value="accC"/>
    <property type="match status" value="1"/>
</dbReference>
<dbReference type="InterPro" id="IPR005479">
    <property type="entry name" value="CPAse_ATP-bd"/>
</dbReference>
<protein>
    <recommendedName>
        <fullName evidence="11">Biotin carboxylase</fullName>
        <ecNumber evidence="11">6.3.4.14</ecNumber>
    </recommendedName>
    <alternativeName>
        <fullName evidence="11">Acetyl-coenzyme A carboxylase biotin carboxylase subunit A</fullName>
    </alternativeName>
</protein>
<evidence type="ECO:0000256" key="4">
    <source>
        <dbReference type="ARBA" id="ARBA00022598"/>
    </source>
</evidence>
<evidence type="ECO:0000256" key="9">
    <source>
        <dbReference type="ARBA" id="ARBA00023267"/>
    </source>
</evidence>
<comment type="caution">
    <text evidence="14">The sequence shown here is derived from an EMBL/GenBank/DDBJ whole genome shotgun (WGS) entry which is preliminary data.</text>
</comment>
<comment type="subunit">
    <text evidence="3 11">Acetyl-CoA carboxylase is a heterohexamer of biotin carboxyl carrier protein, biotin carboxylase and the two subunits of carboxyl transferase in a 2:2 complex.</text>
</comment>
<dbReference type="FunFam" id="3.40.50.20:FF:000010">
    <property type="entry name" value="Propionyl-CoA carboxylase subunit alpha"/>
    <property type="match status" value="1"/>
</dbReference>
<keyword evidence="17" id="KW-1185">Reference proteome</keyword>
<dbReference type="Pfam" id="PF02785">
    <property type="entry name" value="Biotin_carb_C"/>
    <property type="match status" value="1"/>
</dbReference>
<dbReference type="SMART" id="SM00878">
    <property type="entry name" value="Biotin_carb_C"/>
    <property type="match status" value="1"/>
</dbReference>
<evidence type="ECO:0000313" key="14">
    <source>
        <dbReference type="EMBL" id="MBV3381912.1"/>
    </source>
</evidence>
<name>A0AAW4MVB8_9FIRM</name>
<dbReference type="NCBIfam" id="NF006367">
    <property type="entry name" value="PRK08591.1"/>
    <property type="match status" value="1"/>
</dbReference>
<sequence>MFKKILIANRGEIAVRIIRACKEMDILTVAIYSTADQNALHVQLADEAVCVGGPKSADSYLNKEAIITAAVETGCQAIHPGFGFLSENSDFARLVETCGLKFIGPKGDVIDALGNKSKAREMMIEAGVPVVPGSNGSVNTYEELKEVVNEIGYPVLIKASAGGGGRGMRKAFSEDELENAFMTAKAEAKACFGDDDMYVEKLVLNPKHIEFQILADEHGNVIHLGERDCSIQRRNQKMIEEAPCKVLDASLRLQMGESAVKAAQGAGYTNAGTVEFVLDEHNNYYFIEMNTRIQVEHPITEMVTGIDLIKQQIRIASGLPLSFKQEDITLQGHSIECRINAEDPFHNFRPCPGQVNFMHLPGGPGVRVDTMLYTGYTLPTQYDSMVAKVIVHAPTRLEAIKRMRRALSELVIEGITTNQTLQFYILHQPDYIKGHFNTSFIETHLDEMVSENG</sequence>
<dbReference type="EMBL" id="JAHOEF010000005">
    <property type="protein sequence ID" value="MBV3381912.1"/>
    <property type="molecule type" value="Genomic_DNA"/>
</dbReference>
<keyword evidence="6 10" id="KW-0547">Nucleotide-binding</keyword>
<dbReference type="PROSITE" id="PS50975">
    <property type="entry name" value="ATP_GRASP"/>
    <property type="match status" value="1"/>
</dbReference>
<dbReference type="GO" id="GO:0004075">
    <property type="term" value="F:biotin carboxylase activity"/>
    <property type="evidence" value="ECO:0007669"/>
    <property type="project" value="UniProtKB-EC"/>
</dbReference>
<dbReference type="PANTHER" id="PTHR48095">
    <property type="entry name" value="PYRUVATE CARBOXYLASE SUBUNIT A"/>
    <property type="match status" value="1"/>
</dbReference>
<dbReference type="InterPro" id="IPR005482">
    <property type="entry name" value="Biotin_COase_C"/>
</dbReference>
<accession>A0AAW4MVB8</accession>
<evidence type="ECO:0000256" key="1">
    <source>
        <dbReference type="ARBA" id="ARBA00003761"/>
    </source>
</evidence>
<evidence type="ECO:0000256" key="11">
    <source>
        <dbReference type="RuleBase" id="RU365063"/>
    </source>
</evidence>
<evidence type="ECO:0000256" key="6">
    <source>
        <dbReference type="ARBA" id="ARBA00022741"/>
    </source>
</evidence>
<dbReference type="Pfam" id="PF02786">
    <property type="entry name" value="CPSase_L_D2"/>
    <property type="match status" value="1"/>
</dbReference>
<evidence type="ECO:0000256" key="10">
    <source>
        <dbReference type="PROSITE-ProRule" id="PRU00409"/>
    </source>
</evidence>
<comment type="function">
    <text evidence="1 11">This protein is a component of the acetyl coenzyme A carboxylase complex; first, biotin carboxylase catalyzes the carboxylation of the carrier protein and then the transcarboxylase transfers the carboxyl group to form malonyl-CoA.</text>
</comment>
<dbReference type="GO" id="GO:0006633">
    <property type="term" value="P:fatty acid biosynthetic process"/>
    <property type="evidence" value="ECO:0007669"/>
    <property type="project" value="UniProtKB-KW"/>
</dbReference>
<comment type="catalytic activity">
    <reaction evidence="11">
        <text>N(6)-biotinyl-L-lysyl-[protein] + hydrogencarbonate + ATP = N(6)-carboxybiotinyl-L-lysyl-[protein] + ADP + phosphate + H(+)</text>
        <dbReference type="Rhea" id="RHEA:13501"/>
        <dbReference type="Rhea" id="RHEA-COMP:10505"/>
        <dbReference type="Rhea" id="RHEA-COMP:10506"/>
        <dbReference type="ChEBI" id="CHEBI:15378"/>
        <dbReference type="ChEBI" id="CHEBI:17544"/>
        <dbReference type="ChEBI" id="CHEBI:30616"/>
        <dbReference type="ChEBI" id="CHEBI:43474"/>
        <dbReference type="ChEBI" id="CHEBI:83144"/>
        <dbReference type="ChEBI" id="CHEBI:83145"/>
        <dbReference type="ChEBI" id="CHEBI:456216"/>
        <dbReference type="EC" id="6.3.4.14"/>
    </reaction>
</comment>
<evidence type="ECO:0000256" key="3">
    <source>
        <dbReference type="ARBA" id="ARBA00011750"/>
    </source>
</evidence>
<keyword evidence="11" id="KW-0444">Lipid biosynthesis</keyword>
<dbReference type="InterPro" id="IPR005481">
    <property type="entry name" value="BC-like_N"/>
</dbReference>
<evidence type="ECO:0000313" key="15">
    <source>
        <dbReference type="EMBL" id="MBV3391937.1"/>
    </source>
</evidence>
<evidence type="ECO:0000259" key="12">
    <source>
        <dbReference type="PROSITE" id="PS50975"/>
    </source>
</evidence>
<keyword evidence="7 10" id="KW-0067">ATP-binding</keyword>
<dbReference type="EMBL" id="JAHOEL010000005">
    <property type="protein sequence ID" value="MBV3391937.1"/>
    <property type="molecule type" value="Genomic_DNA"/>
</dbReference>
<dbReference type="Pfam" id="PF00289">
    <property type="entry name" value="Biotin_carb_N"/>
    <property type="match status" value="1"/>
</dbReference>
<feature type="domain" description="ATP-grasp" evidence="12">
    <location>
        <begin position="120"/>
        <end position="317"/>
    </location>
</feature>
<dbReference type="GO" id="GO:0046872">
    <property type="term" value="F:metal ion binding"/>
    <property type="evidence" value="ECO:0007669"/>
    <property type="project" value="UniProtKB-KW"/>
</dbReference>
<keyword evidence="4 11" id="KW-0436">Ligase</keyword>
<dbReference type="InterPro" id="IPR051602">
    <property type="entry name" value="ACC_Biotin_Carboxylase"/>
</dbReference>
<dbReference type="NCBIfam" id="NF004085">
    <property type="entry name" value="PRK05586.1"/>
    <property type="match status" value="1"/>
</dbReference>
<evidence type="ECO:0000259" key="13">
    <source>
        <dbReference type="PROSITE" id="PS50979"/>
    </source>
</evidence>
<dbReference type="InterPro" id="IPR004549">
    <property type="entry name" value="Acetyl_CoA_COase_biotin_COase"/>
</dbReference>
<evidence type="ECO:0000256" key="5">
    <source>
        <dbReference type="ARBA" id="ARBA00022723"/>
    </source>
</evidence>
<keyword evidence="11" id="KW-0276">Fatty acid metabolism</keyword>
<dbReference type="Proteomes" id="UP001197492">
    <property type="component" value="Unassembled WGS sequence"/>
</dbReference>
<dbReference type="AlphaFoldDB" id="A0AAW4MVB8"/>
<comment type="pathway">
    <text evidence="2 11">Lipid metabolism; malonyl-CoA biosynthesis; malonyl-CoA from acetyl-CoA: step 1/1.</text>
</comment>
<gene>
    <name evidence="14" type="ORF">KSV97_01465</name>
    <name evidence="15" type="ORF">KSW06_01480</name>
</gene>
<organism evidence="14 16">
    <name type="scientific">Catenibacterium mitsuokai</name>
    <dbReference type="NCBI Taxonomy" id="100886"/>
    <lineage>
        <taxon>Bacteria</taxon>
        <taxon>Bacillati</taxon>
        <taxon>Bacillota</taxon>
        <taxon>Erysipelotrichia</taxon>
        <taxon>Erysipelotrichales</taxon>
        <taxon>Coprobacillaceae</taxon>
        <taxon>Catenibacterium</taxon>
    </lineage>
</organism>
<dbReference type="PROSITE" id="PS00866">
    <property type="entry name" value="CPSASE_1"/>
    <property type="match status" value="1"/>
</dbReference>
<dbReference type="FunFam" id="3.30.1490.20:FF:000018">
    <property type="entry name" value="Biotin carboxylase"/>
    <property type="match status" value="1"/>
</dbReference>
<dbReference type="InterPro" id="IPR011761">
    <property type="entry name" value="ATP-grasp"/>
</dbReference>
<dbReference type="EC" id="6.3.4.14" evidence="11"/>
<keyword evidence="8" id="KW-0460">Magnesium</keyword>
<keyword evidence="11" id="KW-0443">Lipid metabolism</keyword>
<dbReference type="PROSITE" id="PS50979">
    <property type="entry name" value="BC"/>
    <property type="match status" value="1"/>
</dbReference>
<dbReference type="PROSITE" id="PS00867">
    <property type="entry name" value="CPSASE_2"/>
    <property type="match status" value="1"/>
</dbReference>
<dbReference type="PANTHER" id="PTHR48095:SF2">
    <property type="entry name" value="BIOTIN CARBOXYLASE, CHLOROPLASTIC"/>
    <property type="match status" value="1"/>
</dbReference>
<keyword evidence="5" id="KW-0479">Metal-binding</keyword>
<keyword evidence="9 11" id="KW-0092">Biotin</keyword>
<dbReference type="GO" id="GO:0005524">
    <property type="term" value="F:ATP binding"/>
    <property type="evidence" value="ECO:0007669"/>
    <property type="project" value="UniProtKB-UniRule"/>
</dbReference>
<proteinExistence type="predicted"/>